<gene>
    <name evidence="2" type="ORF">EDEG_03742</name>
</gene>
<dbReference type="HOGENOM" id="CLU_2133488_0_0_1"/>
<reference evidence="3" key="2">
    <citation type="submission" date="2015-07" db="EMBL/GenBank/DDBJ databases">
        <title>Contrasting host-pathogen interactions and genome evolution in two generalist and specialist microsporidian pathogens of mosquitoes.</title>
        <authorList>
            <consortium name="The Broad Institute Genomics Platform"/>
            <consortium name="The Broad Institute Genome Sequencing Center for Infectious Disease"/>
            <person name="Cuomo C.A."/>
            <person name="Sanscrainte N.D."/>
            <person name="Goldberg J.M."/>
            <person name="Heiman D."/>
            <person name="Young S."/>
            <person name="Zeng Q."/>
            <person name="Becnel J.J."/>
            <person name="Birren B.W."/>
        </authorList>
    </citation>
    <scope>NUCLEOTIDE SEQUENCE [LARGE SCALE GENOMIC DNA]</scope>
    <source>
        <strain evidence="3">USNM 41457</strain>
    </source>
</reference>
<dbReference type="VEuPathDB" id="MicrosporidiaDB:EDEG_03742"/>
<dbReference type="Proteomes" id="UP000003163">
    <property type="component" value="Unassembled WGS sequence"/>
</dbReference>
<keyword evidence="1" id="KW-1133">Transmembrane helix</keyword>
<dbReference type="EMBL" id="AFBI03000117">
    <property type="protein sequence ID" value="EJW01737.1"/>
    <property type="molecule type" value="Genomic_DNA"/>
</dbReference>
<comment type="caution">
    <text evidence="2">The sequence shown here is derived from an EMBL/GenBank/DDBJ whole genome shotgun (WGS) entry which is preliminary data.</text>
</comment>
<evidence type="ECO:0000256" key="1">
    <source>
        <dbReference type="SAM" id="Phobius"/>
    </source>
</evidence>
<reference evidence="2 3" key="1">
    <citation type="submission" date="2011-08" db="EMBL/GenBank/DDBJ databases">
        <authorList>
            <person name="Liu Z.J."/>
            <person name="Shi F.L."/>
            <person name="Lu J.Q."/>
            <person name="Li M."/>
            <person name="Wang Z.L."/>
        </authorList>
    </citation>
    <scope>NUCLEOTIDE SEQUENCE [LARGE SCALE GENOMIC DNA]</scope>
    <source>
        <strain evidence="2 3">USNM 41457</strain>
    </source>
</reference>
<proteinExistence type="predicted"/>
<keyword evidence="1" id="KW-0472">Membrane</keyword>
<dbReference type="InParanoid" id="J9DK47"/>
<evidence type="ECO:0000313" key="2">
    <source>
        <dbReference type="EMBL" id="EJW01737.1"/>
    </source>
</evidence>
<keyword evidence="3" id="KW-1185">Reference proteome</keyword>
<feature type="transmembrane region" description="Helical" evidence="1">
    <location>
        <begin position="44"/>
        <end position="65"/>
    </location>
</feature>
<name>J9DK47_EDHAE</name>
<accession>J9DK47</accession>
<organism evidence="2 3">
    <name type="scientific">Edhazardia aedis (strain USNM 41457)</name>
    <name type="common">Microsporidian parasite</name>
    <dbReference type="NCBI Taxonomy" id="1003232"/>
    <lineage>
        <taxon>Eukaryota</taxon>
        <taxon>Fungi</taxon>
        <taxon>Fungi incertae sedis</taxon>
        <taxon>Microsporidia</taxon>
        <taxon>Edhazardia</taxon>
    </lineage>
</organism>
<dbReference type="AlphaFoldDB" id="J9DK47"/>
<protein>
    <submittedName>
        <fullName evidence="2">Uncharacterized protein</fullName>
    </submittedName>
</protein>
<keyword evidence="1" id="KW-0812">Transmembrane</keyword>
<sequence length="113" mass="13232">MFSNFNSSKNSPGSNSSNNNCIMAVIVTTLIIKILINLIIKNVLVLLCFFFYMVISQCYKTAFYIRKPKYDYILNNRIFEVHKSKRFKCKSCDIRSTVEFLMQYTQEIKIGDD</sequence>
<evidence type="ECO:0000313" key="3">
    <source>
        <dbReference type="Proteomes" id="UP000003163"/>
    </source>
</evidence>